<name>A0ACA9LII3_9GLOM</name>
<keyword evidence="2" id="KW-1185">Reference proteome</keyword>
<organism evidence="1 2">
    <name type="scientific">Cetraspora pellucida</name>
    <dbReference type="NCBI Taxonomy" id="1433469"/>
    <lineage>
        <taxon>Eukaryota</taxon>
        <taxon>Fungi</taxon>
        <taxon>Fungi incertae sedis</taxon>
        <taxon>Mucoromycota</taxon>
        <taxon>Glomeromycotina</taxon>
        <taxon>Glomeromycetes</taxon>
        <taxon>Diversisporales</taxon>
        <taxon>Gigasporaceae</taxon>
        <taxon>Cetraspora</taxon>
    </lineage>
</organism>
<comment type="caution">
    <text evidence="1">The sequence shown here is derived from an EMBL/GenBank/DDBJ whole genome shotgun (WGS) entry which is preliminary data.</text>
</comment>
<accession>A0ACA9LII3</accession>
<reference evidence="1" key="1">
    <citation type="submission" date="2021-06" db="EMBL/GenBank/DDBJ databases">
        <authorList>
            <person name="Kallberg Y."/>
            <person name="Tangrot J."/>
            <person name="Rosling A."/>
        </authorList>
    </citation>
    <scope>NUCLEOTIDE SEQUENCE</scope>
    <source>
        <strain evidence="1">28 12/20/2015</strain>
    </source>
</reference>
<protein>
    <submittedName>
        <fullName evidence="1">12147_t:CDS:1</fullName>
    </submittedName>
</protein>
<dbReference type="EMBL" id="CAJVPW010003988">
    <property type="protein sequence ID" value="CAG8533180.1"/>
    <property type="molecule type" value="Genomic_DNA"/>
</dbReference>
<proteinExistence type="predicted"/>
<sequence length="178" mass="21524">MSKNNFVIEDSEREVISVLILKSEFYDDIIEIYKKWLLNEESNDNEYYKRLYQLFDDRKNEDHEDDEKKLSLIDDILNLVQKRELKRRSITEECIKNINSLRQTFGFYPIKLGDQSIKVTPSEQEIIFENKDRIYDNFIMEYKSWFSTNKLKLKNIIQGFLNLLKKRKMKITIQNFAG</sequence>
<evidence type="ECO:0000313" key="1">
    <source>
        <dbReference type="EMBL" id="CAG8533180.1"/>
    </source>
</evidence>
<gene>
    <name evidence="1" type="ORF">SPELUC_LOCUS4461</name>
</gene>
<evidence type="ECO:0000313" key="2">
    <source>
        <dbReference type="Proteomes" id="UP000789366"/>
    </source>
</evidence>
<dbReference type="Proteomes" id="UP000789366">
    <property type="component" value="Unassembled WGS sequence"/>
</dbReference>